<evidence type="ECO:0000259" key="20">
    <source>
        <dbReference type="Pfam" id="PF01761"/>
    </source>
</evidence>
<evidence type="ECO:0000313" key="23">
    <source>
        <dbReference type="Proteomes" id="UP000187735"/>
    </source>
</evidence>
<dbReference type="EC" id="4.2.3.4" evidence="8 19"/>
<dbReference type="CDD" id="cd08195">
    <property type="entry name" value="DHQS"/>
    <property type="match status" value="1"/>
</dbReference>
<comment type="subcellular location">
    <subcellularLocation>
        <location evidence="5 19">Cytoplasm</location>
    </subcellularLocation>
</comment>
<comment type="cofactor">
    <cofactor evidence="19">
        <name>Co(2+)</name>
        <dbReference type="ChEBI" id="CHEBI:48828"/>
    </cofactor>
    <cofactor evidence="19">
        <name>Zn(2+)</name>
        <dbReference type="ChEBI" id="CHEBI:29105"/>
    </cofactor>
    <text evidence="19">Binds 1 divalent metal cation per subunit. Can use either Co(2+) or Zn(2+).</text>
</comment>
<dbReference type="PANTHER" id="PTHR43622">
    <property type="entry name" value="3-DEHYDROQUINATE SYNTHASE"/>
    <property type="match status" value="1"/>
</dbReference>
<dbReference type="HAMAP" id="MF_00110">
    <property type="entry name" value="DHQ_synthase"/>
    <property type="match status" value="1"/>
</dbReference>
<dbReference type="Gene3D" id="1.20.1090.10">
    <property type="entry name" value="Dehydroquinate synthase-like - alpha domain"/>
    <property type="match status" value="1"/>
</dbReference>
<comment type="function">
    <text evidence="4 19">Catalyzes the conversion of 3-deoxy-D-arabino-heptulosonate 7-phosphate (DAHP) to dehydroquinate (DHQ).</text>
</comment>
<dbReference type="FunFam" id="3.40.50.1970:FF:000007">
    <property type="entry name" value="Pentafunctional AROM polypeptide"/>
    <property type="match status" value="1"/>
</dbReference>
<evidence type="ECO:0000256" key="9">
    <source>
        <dbReference type="ARBA" id="ARBA00017684"/>
    </source>
</evidence>
<keyword evidence="14 19" id="KW-0862">Zinc</keyword>
<dbReference type="GO" id="GO:0008652">
    <property type="term" value="P:amino acid biosynthetic process"/>
    <property type="evidence" value="ECO:0007669"/>
    <property type="project" value="UniProtKB-KW"/>
</dbReference>
<keyword evidence="11 19" id="KW-0028">Amino-acid biosynthesis</keyword>
<keyword evidence="10 19" id="KW-0963">Cytoplasm</keyword>
<protein>
    <recommendedName>
        <fullName evidence="9 19">3-dehydroquinate synthase</fullName>
        <shortName evidence="19">DHQS</shortName>
        <ecNumber evidence="8 19">4.2.3.4</ecNumber>
    </recommendedName>
</protein>
<comment type="caution">
    <text evidence="19">Lacks conserved residue(s) required for the propagation of feature annotation.</text>
</comment>
<evidence type="ECO:0000256" key="18">
    <source>
        <dbReference type="ARBA" id="ARBA00023285"/>
    </source>
</evidence>
<comment type="similarity">
    <text evidence="7 19">Belongs to the sugar phosphate cyclases superfamily. Dehydroquinate synthase family.</text>
</comment>
<comment type="pathway">
    <text evidence="6 19">Metabolic intermediate biosynthesis; chorismate biosynthesis; chorismate from D-erythrose 4-phosphate and phosphoenolpyruvate: step 2/7.</text>
</comment>
<dbReference type="Gene3D" id="3.40.50.1970">
    <property type="match status" value="1"/>
</dbReference>
<keyword evidence="15 19" id="KW-0520">NAD</keyword>
<evidence type="ECO:0000256" key="8">
    <source>
        <dbReference type="ARBA" id="ARBA00013031"/>
    </source>
</evidence>
<organism evidence="22 23">
    <name type="scientific">Fuerstiella marisgermanici</name>
    <dbReference type="NCBI Taxonomy" id="1891926"/>
    <lineage>
        <taxon>Bacteria</taxon>
        <taxon>Pseudomonadati</taxon>
        <taxon>Planctomycetota</taxon>
        <taxon>Planctomycetia</taxon>
        <taxon>Planctomycetales</taxon>
        <taxon>Planctomycetaceae</taxon>
        <taxon>Fuerstiella</taxon>
    </lineage>
</organism>
<evidence type="ECO:0000313" key="22">
    <source>
        <dbReference type="EMBL" id="APZ95176.1"/>
    </source>
</evidence>
<evidence type="ECO:0000256" key="15">
    <source>
        <dbReference type="ARBA" id="ARBA00023027"/>
    </source>
</evidence>
<dbReference type="NCBIfam" id="TIGR01357">
    <property type="entry name" value="aroB"/>
    <property type="match status" value="1"/>
</dbReference>
<keyword evidence="17 19" id="KW-0456">Lyase</keyword>
<dbReference type="InterPro" id="IPR030963">
    <property type="entry name" value="DHQ_synth_fam"/>
</dbReference>
<evidence type="ECO:0000256" key="11">
    <source>
        <dbReference type="ARBA" id="ARBA00022605"/>
    </source>
</evidence>
<dbReference type="Proteomes" id="UP000187735">
    <property type="component" value="Chromosome"/>
</dbReference>
<evidence type="ECO:0000256" key="2">
    <source>
        <dbReference type="ARBA" id="ARBA00001911"/>
    </source>
</evidence>
<feature type="binding site" evidence="19">
    <location>
        <position position="194"/>
    </location>
    <ligand>
        <name>Zn(2+)</name>
        <dbReference type="ChEBI" id="CHEBI:29105"/>
    </ligand>
</feature>
<evidence type="ECO:0000256" key="10">
    <source>
        <dbReference type="ARBA" id="ARBA00022490"/>
    </source>
</evidence>
<evidence type="ECO:0000256" key="17">
    <source>
        <dbReference type="ARBA" id="ARBA00023239"/>
    </source>
</evidence>
<accession>A0A1P8WM97</accession>
<dbReference type="OrthoDB" id="9806583at2"/>
<dbReference type="InterPro" id="IPR056179">
    <property type="entry name" value="DHQS_C"/>
</dbReference>
<proteinExistence type="inferred from homology"/>
<comment type="cofactor">
    <cofactor evidence="2 19">
        <name>NAD(+)</name>
        <dbReference type="ChEBI" id="CHEBI:57540"/>
    </cofactor>
</comment>
<keyword evidence="12 19" id="KW-0479">Metal-binding</keyword>
<feature type="binding site" evidence="19">
    <location>
        <position position="152"/>
    </location>
    <ligand>
        <name>NAD(+)</name>
        <dbReference type="ChEBI" id="CHEBI:57540"/>
    </ligand>
</feature>
<feature type="domain" description="3-dehydroquinate synthase C-terminal" evidence="21">
    <location>
        <begin position="191"/>
        <end position="338"/>
    </location>
</feature>
<evidence type="ECO:0000256" key="4">
    <source>
        <dbReference type="ARBA" id="ARBA00003485"/>
    </source>
</evidence>
<feature type="binding site" evidence="19">
    <location>
        <position position="275"/>
    </location>
    <ligand>
        <name>Zn(2+)</name>
        <dbReference type="ChEBI" id="CHEBI:29105"/>
    </ligand>
</feature>
<dbReference type="PIRSF" id="PIRSF001455">
    <property type="entry name" value="DHQ_synth"/>
    <property type="match status" value="1"/>
</dbReference>
<dbReference type="GO" id="GO:0003856">
    <property type="term" value="F:3-dehydroquinate synthase activity"/>
    <property type="evidence" value="ECO:0007669"/>
    <property type="project" value="UniProtKB-UniRule"/>
</dbReference>
<dbReference type="GO" id="GO:0009423">
    <property type="term" value="P:chorismate biosynthetic process"/>
    <property type="evidence" value="ECO:0007669"/>
    <property type="project" value="UniProtKB-UniRule"/>
</dbReference>
<evidence type="ECO:0000256" key="13">
    <source>
        <dbReference type="ARBA" id="ARBA00022741"/>
    </source>
</evidence>
<sequence length="370" mass="39854">MNPSGQNVRVDLGSRSYDISIDAGHLPTIGNLTRDWLQRPTGQSLKCFVVTDTNVLQPHANTVKAALTEAGADVRVVCVNAGEASKCQKETFELYDELVDFKADRKTAVIAVGGGVVGDLAGFVAATYARGLPFVQVPTTLLAMVDSSVGGKTGINHPQGKNLIGAFHQPQGVLVDTETLSTLPDREYRSGLAEVIKYGVILDADFFAWLEANIDGLNNRDPEVLRHVVARSCELKAYVVKEDEYETSGLRAILNYGHTYAHAFEALSGYGKLLHGEAVAIGMICGSKLAKSLGRIGDTEIQRQVDLLKAVNLPVEVPDAMQQKPDEILNCMLLDKKTVAGDLKFVLPDRIGHVETIGNIVAEQVVACLS</sequence>
<dbReference type="GO" id="GO:0009073">
    <property type="term" value="P:aromatic amino acid family biosynthetic process"/>
    <property type="evidence" value="ECO:0007669"/>
    <property type="project" value="UniProtKB-KW"/>
</dbReference>
<dbReference type="InterPro" id="IPR050071">
    <property type="entry name" value="Dehydroquinate_synthase"/>
</dbReference>
<keyword evidence="23" id="KW-1185">Reference proteome</keyword>
<dbReference type="KEGG" id="fmr:Fuma_04831"/>
<keyword evidence="13 19" id="KW-0547">Nucleotide-binding</keyword>
<reference evidence="22 23" key="1">
    <citation type="journal article" date="2016" name="Front. Microbiol.">
        <title>Fuerstia marisgermanicae gen. nov., sp. nov., an Unusual Member of the Phylum Planctomycetes from the German Wadden Sea.</title>
        <authorList>
            <person name="Kohn T."/>
            <person name="Heuer A."/>
            <person name="Jogler M."/>
            <person name="Vollmers J."/>
            <person name="Boedeker C."/>
            <person name="Bunk B."/>
            <person name="Rast P."/>
            <person name="Borchert D."/>
            <person name="Glockner I."/>
            <person name="Freese H.M."/>
            <person name="Klenk H.P."/>
            <person name="Overmann J."/>
            <person name="Kaster A.K."/>
            <person name="Rohde M."/>
            <person name="Wiegand S."/>
            <person name="Jogler C."/>
        </authorList>
    </citation>
    <scope>NUCLEOTIDE SEQUENCE [LARGE SCALE GENOMIC DNA]</scope>
    <source>
        <strain evidence="22 23">NH11</strain>
    </source>
</reference>
<feature type="binding site" evidence="19">
    <location>
        <position position="258"/>
    </location>
    <ligand>
        <name>Zn(2+)</name>
        <dbReference type="ChEBI" id="CHEBI:29105"/>
    </ligand>
</feature>
<evidence type="ECO:0000256" key="14">
    <source>
        <dbReference type="ARBA" id="ARBA00022833"/>
    </source>
</evidence>
<evidence type="ECO:0000256" key="1">
    <source>
        <dbReference type="ARBA" id="ARBA00001393"/>
    </source>
</evidence>
<dbReference type="GO" id="GO:0005737">
    <property type="term" value="C:cytoplasm"/>
    <property type="evidence" value="ECO:0007669"/>
    <property type="project" value="UniProtKB-SubCell"/>
</dbReference>
<dbReference type="PANTHER" id="PTHR43622:SF7">
    <property type="entry name" value="3-DEHYDROQUINATE SYNTHASE, CHLOROPLASTIC"/>
    <property type="match status" value="1"/>
</dbReference>
<evidence type="ECO:0000256" key="6">
    <source>
        <dbReference type="ARBA" id="ARBA00004661"/>
    </source>
</evidence>
<evidence type="ECO:0000256" key="7">
    <source>
        <dbReference type="ARBA" id="ARBA00005412"/>
    </source>
</evidence>
<feature type="binding site" evidence="19">
    <location>
        <begin position="179"/>
        <end position="182"/>
    </location>
    <ligand>
        <name>NAD(+)</name>
        <dbReference type="ChEBI" id="CHEBI:57540"/>
    </ligand>
</feature>
<keyword evidence="16 19" id="KW-0057">Aromatic amino acid biosynthesis</keyword>
<dbReference type="SUPFAM" id="SSF56796">
    <property type="entry name" value="Dehydroquinate synthase-like"/>
    <property type="match status" value="1"/>
</dbReference>
<evidence type="ECO:0000256" key="16">
    <source>
        <dbReference type="ARBA" id="ARBA00023141"/>
    </source>
</evidence>
<feature type="binding site" evidence="19">
    <location>
        <begin position="139"/>
        <end position="140"/>
    </location>
    <ligand>
        <name>NAD(+)</name>
        <dbReference type="ChEBI" id="CHEBI:57540"/>
    </ligand>
</feature>
<dbReference type="UniPathway" id="UPA00053">
    <property type="reaction ID" value="UER00085"/>
</dbReference>
<dbReference type="AlphaFoldDB" id="A0A1P8WM97"/>
<gene>
    <name evidence="22" type="primary">aroB_2</name>
    <name evidence="19" type="synonym">aroB</name>
    <name evidence="22" type="ORF">Fuma_04831</name>
</gene>
<evidence type="ECO:0000256" key="5">
    <source>
        <dbReference type="ARBA" id="ARBA00004496"/>
    </source>
</evidence>
<evidence type="ECO:0000259" key="21">
    <source>
        <dbReference type="Pfam" id="PF24621"/>
    </source>
</evidence>
<feature type="binding site" evidence="19">
    <location>
        <begin position="115"/>
        <end position="119"/>
    </location>
    <ligand>
        <name>NAD(+)</name>
        <dbReference type="ChEBI" id="CHEBI:57540"/>
    </ligand>
</feature>
<dbReference type="InterPro" id="IPR030960">
    <property type="entry name" value="DHQS/DOIS_N"/>
</dbReference>
<evidence type="ECO:0000256" key="19">
    <source>
        <dbReference type="HAMAP-Rule" id="MF_00110"/>
    </source>
</evidence>
<dbReference type="EMBL" id="CP017641">
    <property type="protein sequence ID" value="APZ95176.1"/>
    <property type="molecule type" value="Genomic_DNA"/>
</dbReference>
<dbReference type="Pfam" id="PF01761">
    <property type="entry name" value="DHQ_synthase"/>
    <property type="match status" value="1"/>
</dbReference>
<feature type="domain" description="3-dehydroquinate synthase N-terminal" evidence="20">
    <location>
        <begin position="77"/>
        <end position="189"/>
    </location>
</feature>
<dbReference type="GO" id="GO:0000166">
    <property type="term" value="F:nucleotide binding"/>
    <property type="evidence" value="ECO:0007669"/>
    <property type="project" value="UniProtKB-KW"/>
</dbReference>
<keyword evidence="18 19" id="KW-0170">Cobalt</keyword>
<evidence type="ECO:0000256" key="3">
    <source>
        <dbReference type="ARBA" id="ARBA00001947"/>
    </source>
</evidence>
<comment type="cofactor">
    <cofactor evidence="3">
        <name>Zn(2+)</name>
        <dbReference type="ChEBI" id="CHEBI:29105"/>
    </cofactor>
</comment>
<name>A0A1P8WM97_9PLAN</name>
<dbReference type="RefSeq" id="WP_077026380.1">
    <property type="nucleotide sequence ID" value="NZ_CP017641.1"/>
</dbReference>
<dbReference type="GO" id="GO:0046872">
    <property type="term" value="F:metal ion binding"/>
    <property type="evidence" value="ECO:0007669"/>
    <property type="project" value="UniProtKB-KW"/>
</dbReference>
<feature type="binding site" evidence="19">
    <location>
        <position position="161"/>
    </location>
    <ligand>
        <name>NAD(+)</name>
        <dbReference type="ChEBI" id="CHEBI:57540"/>
    </ligand>
</feature>
<comment type="catalytic activity">
    <reaction evidence="1 19">
        <text>7-phospho-2-dehydro-3-deoxy-D-arabino-heptonate = 3-dehydroquinate + phosphate</text>
        <dbReference type="Rhea" id="RHEA:21968"/>
        <dbReference type="ChEBI" id="CHEBI:32364"/>
        <dbReference type="ChEBI" id="CHEBI:43474"/>
        <dbReference type="ChEBI" id="CHEBI:58394"/>
        <dbReference type="EC" id="4.2.3.4"/>
    </reaction>
</comment>
<dbReference type="Pfam" id="PF24621">
    <property type="entry name" value="DHQS_C"/>
    <property type="match status" value="1"/>
</dbReference>
<dbReference type="STRING" id="1891926.Fuma_04831"/>
<dbReference type="InterPro" id="IPR016037">
    <property type="entry name" value="DHQ_synth_AroB"/>
</dbReference>
<evidence type="ECO:0000256" key="12">
    <source>
        <dbReference type="ARBA" id="ARBA00022723"/>
    </source>
</evidence>